<dbReference type="SUPFAM" id="SSF47323">
    <property type="entry name" value="Anticodon-binding domain of a subclass of class I aminoacyl-tRNA synthetases"/>
    <property type="match status" value="1"/>
</dbReference>
<evidence type="ECO:0000256" key="2">
    <source>
        <dbReference type="ARBA" id="ARBA00022490"/>
    </source>
</evidence>
<dbReference type="InterPro" id="IPR023457">
    <property type="entry name" value="Met-tRNA_synth_2"/>
</dbReference>
<dbReference type="PROSITE" id="PS00178">
    <property type="entry name" value="AA_TRNA_LIGASE_I"/>
    <property type="match status" value="1"/>
</dbReference>
<dbReference type="Pfam" id="PF09334">
    <property type="entry name" value="tRNA-synt_1g"/>
    <property type="match status" value="1"/>
</dbReference>
<keyword evidence="2" id="KW-0963">Cytoplasm</keyword>
<keyword evidence="3 10" id="KW-0436">Ligase</keyword>
<dbReference type="GO" id="GO:0004825">
    <property type="term" value="F:methionine-tRNA ligase activity"/>
    <property type="evidence" value="ECO:0007669"/>
    <property type="project" value="UniProtKB-EC"/>
</dbReference>
<evidence type="ECO:0000256" key="6">
    <source>
        <dbReference type="ARBA" id="ARBA00022917"/>
    </source>
</evidence>
<evidence type="ECO:0000256" key="3">
    <source>
        <dbReference type="ARBA" id="ARBA00022598"/>
    </source>
</evidence>
<evidence type="ECO:0000259" key="11">
    <source>
        <dbReference type="Pfam" id="PF09334"/>
    </source>
</evidence>
<gene>
    <name evidence="12" type="ORF">US28_C0007G0003</name>
</gene>
<keyword evidence="6 10" id="KW-0648">Protein biosynthesis</keyword>
<dbReference type="Gene3D" id="2.170.220.10">
    <property type="match status" value="1"/>
</dbReference>
<comment type="similarity">
    <text evidence="10">Belongs to the class-I aminoacyl-tRNA synthetase family.</text>
</comment>
<protein>
    <recommendedName>
        <fullName evidence="1">methionine--tRNA ligase</fullName>
        <ecNumber evidence="1">6.1.1.10</ecNumber>
    </recommendedName>
    <alternativeName>
        <fullName evidence="8">Methionyl-tRNA synthetase</fullName>
    </alternativeName>
</protein>
<organism evidence="12 13">
    <name type="scientific">Candidatus Daviesbacteria bacterium GW2011_GWA1_36_8</name>
    <dbReference type="NCBI Taxonomy" id="1618417"/>
    <lineage>
        <taxon>Bacteria</taxon>
        <taxon>Candidatus Daviesiibacteriota</taxon>
    </lineage>
</organism>
<dbReference type="InterPro" id="IPR009080">
    <property type="entry name" value="tRNAsynth_Ia_anticodon-bd"/>
</dbReference>
<dbReference type="AlphaFoldDB" id="A0A0G0FD91"/>
<dbReference type="EC" id="6.1.1.10" evidence="1"/>
<comment type="catalytic activity">
    <reaction evidence="9">
        <text>tRNA(Met) + L-methionine + ATP = L-methionyl-tRNA(Met) + AMP + diphosphate</text>
        <dbReference type="Rhea" id="RHEA:13481"/>
        <dbReference type="Rhea" id="RHEA-COMP:9667"/>
        <dbReference type="Rhea" id="RHEA-COMP:9698"/>
        <dbReference type="ChEBI" id="CHEBI:30616"/>
        <dbReference type="ChEBI" id="CHEBI:33019"/>
        <dbReference type="ChEBI" id="CHEBI:57844"/>
        <dbReference type="ChEBI" id="CHEBI:78442"/>
        <dbReference type="ChEBI" id="CHEBI:78530"/>
        <dbReference type="ChEBI" id="CHEBI:456215"/>
        <dbReference type="EC" id="6.1.1.10"/>
    </reaction>
</comment>
<evidence type="ECO:0000256" key="1">
    <source>
        <dbReference type="ARBA" id="ARBA00012838"/>
    </source>
</evidence>
<dbReference type="PANTHER" id="PTHR43326:SF1">
    <property type="entry name" value="METHIONINE--TRNA LIGASE, MITOCHONDRIAL"/>
    <property type="match status" value="1"/>
</dbReference>
<dbReference type="CDD" id="cd00814">
    <property type="entry name" value="MetRS_core"/>
    <property type="match status" value="1"/>
</dbReference>
<proteinExistence type="inferred from homology"/>
<dbReference type="InterPro" id="IPR015413">
    <property type="entry name" value="Methionyl/Leucyl_tRNA_Synth"/>
</dbReference>
<keyword evidence="5 10" id="KW-0067">ATP-binding</keyword>
<evidence type="ECO:0000256" key="7">
    <source>
        <dbReference type="ARBA" id="ARBA00023146"/>
    </source>
</evidence>
<dbReference type="PRINTS" id="PR01041">
    <property type="entry name" value="TRNASYNTHMET"/>
</dbReference>
<name>A0A0G0FD91_9BACT</name>
<evidence type="ECO:0000256" key="9">
    <source>
        <dbReference type="ARBA" id="ARBA00047364"/>
    </source>
</evidence>
<dbReference type="SUPFAM" id="SSF52374">
    <property type="entry name" value="Nucleotidylyl transferase"/>
    <property type="match status" value="1"/>
</dbReference>
<dbReference type="InterPro" id="IPR001412">
    <property type="entry name" value="aa-tRNA-synth_I_CS"/>
</dbReference>
<dbReference type="PANTHER" id="PTHR43326">
    <property type="entry name" value="METHIONYL-TRNA SYNTHETASE"/>
    <property type="match status" value="1"/>
</dbReference>
<dbReference type="PATRIC" id="fig|1618417.4.peg.295"/>
<evidence type="ECO:0000256" key="5">
    <source>
        <dbReference type="ARBA" id="ARBA00022840"/>
    </source>
</evidence>
<comment type="caution">
    <text evidence="12">The sequence shown here is derived from an EMBL/GenBank/DDBJ whole genome shotgun (WGS) entry which is preliminary data.</text>
</comment>
<dbReference type="InterPro" id="IPR033911">
    <property type="entry name" value="MetRS_core"/>
</dbReference>
<dbReference type="InterPro" id="IPR014729">
    <property type="entry name" value="Rossmann-like_a/b/a_fold"/>
</dbReference>
<keyword evidence="4 10" id="KW-0547">Nucleotide-binding</keyword>
<evidence type="ECO:0000256" key="10">
    <source>
        <dbReference type="RuleBase" id="RU363039"/>
    </source>
</evidence>
<keyword evidence="7 10" id="KW-0030">Aminoacyl-tRNA synthetase</keyword>
<evidence type="ECO:0000313" key="12">
    <source>
        <dbReference type="EMBL" id="KKQ15912.1"/>
    </source>
</evidence>
<dbReference type="Gene3D" id="3.40.50.620">
    <property type="entry name" value="HUPs"/>
    <property type="match status" value="1"/>
</dbReference>
<evidence type="ECO:0000256" key="8">
    <source>
        <dbReference type="ARBA" id="ARBA00030904"/>
    </source>
</evidence>
<dbReference type="Proteomes" id="UP000034448">
    <property type="component" value="Unassembled WGS sequence"/>
</dbReference>
<accession>A0A0G0FD91</accession>
<dbReference type="Gene3D" id="1.10.730.10">
    <property type="entry name" value="Isoleucyl-tRNA Synthetase, Domain 1"/>
    <property type="match status" value="1"/>
</dbReference>
<reference evidence="12 13" key="1">
    <citation type="journal article" date="2015" name="Nature">
        <title>rRNA introns, odd ribosomes, and small enigmatic genomes across a large radiation of phyla.</title>
        <authorList>
            <person name="Brown C.T."/>
            <person name="Hug L.A."/>
            <person name="Thomas B.C."/>
            <person name="Sharon I."/>
            <person name="Castelle C.J."/>
            <person name="Singh A."/>
            <person name="Wilkins M.J."/>
            <person name="Williams K.H."/>
            <person name="Banfield J.F."/>
        </authorList>
    </citation>
    <scope>NUCLEOTIDE SEQUENCE [LARGE SCALE GENOMIC DNA]</scope>
</reference>
<dbReference type="GO" id="GO:0005524">
    <property type="term" value="F:ATP binding"/>
    <property type="evidence" value="ECO:0007669"/>
    <property type="project" value="UniProtKB-KW"/>
</dbReference>
<evidence type="ECO:0000256" key="4">
    <source>
        <dbReference type="ARBA" id="ARBA00022741"/>
    </source>
</evidence>
<dbReference type="FunFam" id="2.170.220.10:FF:000001">
    <property type="entry name" value="methionine--tRNA ligase, mitochondrial"/>
    <property type="match status" value="1"/>
</dbReference>
<dbReference type="EMBL" id="LBSJ01000007">
    <property type="protein sequence ID" value="KKQ15912.1"/>
    <property type="molecule type" value="Genomic_DNA"/>
</dbReference>
<sequence>MNKFYLTTAIPYVNGKPHIGHALEYFQADTVKRFHQALGEETLLLSGADENALKNVQAAEAEGIEVQKFLDQNSEVFRLAFETLGIDLDIFQRGSDPKTHWPGVQKLWKLCLESGDIYKKSYKGLYCVGCEEFKDETQLENGLCPIHQKKPELVEEENYFFKLSKYQDQLTKLIESNELKITPANKRQEALSFIKSGLQDFSVSRSKERAKGVGVPVPDDPSQIIYVWFDALNIYMTGIGFGTDKDGWKKYWPADLHIIGKDINRFHTVYWPAMLLSAGLPIPKQILIHSFITSGGQKMSKTLGNVIDPFVMIDTYGLEPFRYYLLSQIPIDSDGDFTEERFKEIYTADLANGLGNLVARVAKLAENSGFEAGRPIEEFDPEVKTLLEEYKFNEALAWIWKTISLADQRINQEKPWEQKGDKLKETLDELVKLIQRIGFNLQTFLPQTSEKILTQYQGKIKAGPPLFPRLANETKTSA</sequence>
<feature type="domain" description="Methionyl/Leucyl tRNA synthetase" evidence="11">
    <location>
        <begin position="135"/>
        <end position="361"/>
    </location>
</feature>
<dbReference type="GO" id="GO:0006431">
    <property type="term" value="P:methionyl-tRNA aminoacylation"/>
    <property type="evidence" value="ECO:0007669"/>
    <property type="project" value="InterPro"/>
</dbReference>
<evidence type="ECO:0000313" key="13">
    <source>
        <dbReference type="Proteomes" id="UP000034448"/>
    </source>
</evidence>